<dbReference type="InterPro" id="IPR032179">
    <property type="entry name" value="Cry22Aa_Ig-like"/>
</dbReference>
<feature type="transmembrane region" description="Helical" evidence="3">
    <location>
        <begin position="861"/>
        <end position="890"/>
    </location>
</feature>
<feature type="region of interest" description="Disordered" evidence="2">
    <location>
        <begin position="384"/>
        <end position="449"/>
    </location>
</feature>
<evidence type="ECO:0000259" key="4">
    <source>
        <dbReference type="Pfam" id="PF16403"/>
    </source>
</evidence>
<feature type="domain" description="Pesticidal crystal protein Cry22Aa Ig-like" evidence="4">
    <location>
        <begin position="12"/>
        <end position="45"/>
    </location>
</feature>
<dbReference type="AlphaFoldDB" id="A0AAE0G5X2"/>
<keyword evidence="1" id="KW-0175">Coiled coil</keyword>
<proteinExistence type="predicted"/>
<organism evidence="5 6">
    <name type="scientific">Cymbomonas tetramitiformis</name>
    <dbReference type="NCBI Taxonomy" id="36881"/>
    <lineage>
        <taxon>Eukaryota</taxon>
        <taxon>Viridiplantae</taxon>
        <taxon>Chlorophyta</taxon>
        <taxon>Pyramimonadophyceae</taxon>
        <taxon>Pyramimonadales</taxon>
        <taxon>Pyramimonadaceae</taxon>
        <taxon>Cymbomonas</taxon>
    </lineage>
</organism>
<keyword evidence="6" id="KW-1185">Reference proteome</keyword>
<evidence type="ECO:0000256" key="1">
    <source>
        <dbReference type="SAM" id="Coils"/>
    </source>
</evidence>
<dbReference type="Pfam" id="PF16403">
    <property type="entry name" value="Bact_surface_Ig-like"/>
    <property type="match status" value="1"/>
</dbReference>
<feature type="region of interest" description="Disordered" evidence="2">
    <location>
        <begin position="461"/>
        <end position="493"/>
    </location>
</feature>
<accession>A0AAE0G5X2</accession>
<feature type="region of interest" description="Disordered" evidence="2">
    <location>
        <begin position="505"/>
        <end position="536"/>
    </location>
</feature>
<evidence type="ECO:0000313" key="5">
    <source>
        <dbReference type="EMBL" id="KAK3272169.1"/>
    </source>
</evidence>
<evidence type="ECO:0000313" key="6">
    <source>
        <dbReference type="Proteomes" id="UP001190700"/>
    </source>
</evidence>
<dbReference type="InterPro" id="IPR013783">
    <property type="entry name" value="Ig-like_fold"/>
</dbReference>
<keyword evidence="3" id="KW-0812">Transmembrane</keyword>
<dbReference type="Proteomes" id="UP001190700">
    <property type="component" value="Unassembled WGS sequence"/>
</dbReference>
<protein>
    <recommendedName>
        <fullName evidence="4">Pesticidal crystal protein Cry22Aa Ig-like domain-containing protein</fullName>
    </recommendedName>
</protein>
<name>A0AAE0G5X2_9CHLO</name>
<feature type="compositionally biased region" description="Pro residues" evidence="2">
    <location>
        <begin position="413"/>
        <end position="442"/>
    </location>
</feature>
<feature type="transmembrane region" description="Helical" evidence="3">
    <location>
        <begin position="978"/>
        <end position="1000"/>
    </location>
</feature>
<dbReference type="EMBL" id="LGRX02009116">
    <property type="protein sequence ID" value="KAK3272169.1"/>
    <property type="molecule type" value="Genomic_DNA"/>
</dbReference>
<keyword evidence="3" id="KW-1133">Transmembrane helix</keyword>
<keyword evidence="3" id="KW-0472">Membrane</keyword>
<feature type="compositionally biased region" description="Low complexity" evidence="2">
    <location>
        <begin position="403"/>
        <end position="412"/>
    </location>
</feature>
<evidence type="ECO:0000256" key="2">
    <source>
        <dbReference type="SAM" id="MobiDB-lite"/>
    </source>
</evidence>
<comment type="caution">
    <text evidence="5">The sequence shown here is derived from an EMBL/GenBank/DDBJ whole genome shotgun (WGS) entry which is preliminary data.</text>
</comment>
<feature type="compositionally biased region" description="Low complexity" evidence="2">
    <location>
        <begin position="477"/>
        <end position="489"/>
    </location>
</feature>
<gene>
    <name evidence="5" type="ORF">CYMTET_19521</name>
</gene>
<reference evidence="5 6" key="1">
    <citation type="journal article" date="2015" name="Genome Biol. Evol.">
        <title>Comparative Genomics of a Bacterivorous Green Alga Reveals Evolutionary Causalities and Consequences of Phago-Mixotrophic Mode of Nutrition.</title>
        <authorList>
            <person name="Burns J.A."/>
            <person name="Paasch A."/>
            <person name="Narechania A."/>
            <person name="Kim E."/>
        </authorList>
    </citation>
    <scope>NUCLEOTIDE SEQUENCE [LARGE SCALE GENOMIC DNA]</scope>
    <source>
        <strain evidence="5 6">PLY_AMNH</strain>
    </source>
</reference>
<evidence type="ECO:0000256" key="3">
    <source>
        <dbReference type="SAM" id="Phobius"/>
    </source>
</evidence>
<dbReference type="Gene3D" id="2.60.40.10">
    <property type="entry name" value="Immunoglobulins"/>
    <property type="match status" value="1"/>
</dbReference>
<sequence length="1023" mass="111065">MKEPQAPGSILACKVDTDTPGVYTVIYEVHASSGLSARVSRNVTVVKSCPTGEKLCSSQTTCSEGGTCTEDLSAAAAEEPPDEPPILSLVTNDALPSNLFIRQHSTYEACRPGQEPEVGKLCEPGAEATDDVDGNLTGRVLSCPPESCLDTGCPGHEFVTKGIEGCLDTAAEAGTTFQLEYVVFDDALPPNVATVTRLITISKPCDDGFELCEDLTCSSLSCADRDMLLMEEAEARRRRHLLQEEDETTEMEALSSNASIEGDTGEVDEVDAAVLHAEMMAELEAIGKGMEEMAISVNLAQAMVEEHSEGPREAEDERRTRVQDAWAAGYGAEAENIQTFSGSLETALENADKILDSLEALNEDLTETANEAAADAQAMENAFVESQEDGGDAATSSPPPVQPASVAATPFSPHLPPISPPASPQCPPPPPLSSIPFPPPPETGCSGNASSELQLAPLEYHFSVPPPKDKSEDVLNSSITDSDGSTSGTEGQPAARRLLARSGANVATKSTGASGEDDSTDAAGADGGTRSVDGQTVDASEVTQVWRGVARRNQLLVGMLLSTWRRSSAMCTERFPQLAGRHSDGTCYAGNYETSPFGSDATFNTVTDLFEQEVFEKEEDYYNLTTEVSYNNKTDALTAHPFQPHLGDASDVFLNASLSAKRAIQILDFLDISAYLNSLSQTRGQVARCSRTIRRAQVTQQIREHLRLFSVVLAAFNRWLHTVFRVNSLSEGTERLVRSDQESIFVLLTLIVSYRSRNLHTYPGQDATARFTTEFLLYNAETRMYSYVYVTFTRELGGGFQSDIKITLLENYLLKSFHLGDAVVVLLSVLLVYLSIQLFYRDIAQLQCLHRNTVSLTKICIEFFTSWTFASSLLLMSFLVCLYSTLYAILNIVYENEHAVYKDEYALSNYFDIETDDGITEVRRFMGTVAHVARLKSLFLGLSLLASLGNLCRLLDAAECHARLNVVSCTIRVVSSQLTHFLCVMFWITAAFAMLAHLTLGPTCTAYADLATAAVTMGDNLMG</sequence>
<feature type="coiled-coil region" evidence="1">
    <location>
        <begin position="344"/>
        <end position="382"/>
    </location>
</feature>